<evidence type="ECO:0000313" key="2">
    <source>
        <dbReference type="Proteomes" id="UP000697107"/>
    </source>
</evidence>
<dbReference type="EMBL" id="RCML01000918">
    <property type="protein sequence ID" value="KAG2967636.1"/>
    <property type="molecule type" value="Genomic_DNA"/>
</dbReference>
<dbReference type="Proteomes" id="UP000697107">
    <property type="component" value="Unassembled WGS sequence"/>
</dbReference>
<accession>A0A8T1FEQ6</accession>
<reference evidence="1" key="1">
    <citation type="submission" date="2018-10" db="EMBL/GenBank/DDBJ databases">
        <title>Effector identification in a new, highly contiguous assembly of the strawberry crown rot pathogen Phytophthora cactorum.</title>
        <authorList>
            <person name="Armitage A.D."/>
            <person name="Nellist C.F."/>
            <person name="Bates H."/>
            <person name="Vickerstaff R.J."/>
            <person name="Harrison R.J."/>
        </authorList>
    </citation>
    <scope>NUCLEOTIDE SEQUENCE</scope>
    <source>
        <strain evidence="1">P415</strain>
    </source>
</reference>
<comment type="caution">
    <text evidence="1">The sequence shown here is derived from an EMBL/GenBank/DDBJ whole genome shotgun (WGS) entry which is preliminary data.</text>
</comment>
<protein>
    <submittedName>
        <fullName evidence="1">Uncharacterized protein</fullName>
    </submittedName>
</protein>
<gene>
    <name evidence="1" type="ORF">PC118_g18462</name>
</gene>
<evidence type="ECO:0000313" key="1">
    <source>
        <dbReference type="EMBL" id="KAG2967636.1"/>
    </source>
</evidence>
<proteinExistence type="predicted"/>
<organism evidence="1 2">
    <name type="scientific">Phytophthora cactorum</name>
    <dbReference type="NCBI Taxonomy" id="29920"/>
    <lineage>
        <taxon>Eukaryota</taxon>
        <taxon>Sar</taxon>
        <taxon>Stramenopiles</taxon>
        <taxon>Oomycota</taxon>
        <taxon>Peronosporomycetes</taxon>
        <taxon>Peronosporales</taxon>
        <taxon>Peronosporaceae</taxon>
        <taxon>Phytophthora</taxon>
    </lineage>
</organism>
<sequence length="108" mass="13050">MYWWRKEKKNLKEAAKETPNKYFASDEVTKYQYILYPELETRYTVVGSPGPASRWTDLYREWHREREFFKKASDRHLPLSHIIEDPRDVTGSFRMYLLPHPQDVVVGK</sequence>
<name>A0A8T1FEQ6_9STRA</name>
<dbReference type="AlphaFoldDB" id="A0A8T1FEQ6"/>